<evidence type="ECO:0000256" key="5">
    <source>
        <dbReference type="ARBA" id="ARBA00023163"/>
    </source>
</evidence>
<proteinExistence type="predicted"/>
<reference evidence="10 11" key="1">
    <citation type="journal article" date="2021" name="BMC Biol.">
        <title>Horizontally acquired antibacterial genes associated with adaptive radiation of ladybird beetles.</title>
        <authorList>
            <person name="Li H.S."/>
            <person name="Tang X.F."/>
            <person name="Huang Y.H."/>
            <person name="Xu Z.Y."/>
            <person name="Chen M.L."/>
            <person name="Du X.Y."/>
            <person name="Qiu B.Y."/>
            <person name="Chen P.T."/>
            <person name="Zhang W."/>
            <person name="Slipinski A."/>
            <person name="Escalona H.E."/>
            <person name="Waterhouse R.M."/>
            <person name="Zwick A."/>
            <person name="Pang H."/>
        </authorList>
    </citation>
    <scope>NUCLEOTIDE SEQUENCE [LARGE SCALE GENOMIC DNA]</scope>
    <source>
        <strain evidence="10">SYSU2018</strain>
    </source>
</reference>
<protein>
    <recommendedName>
        <fullName evidence="9">HMG box domain-containing protein</fullName>
    </recommendedName>
</protein>
<evidence type="ECO:0000256" key="6">
    <source>
        <dbReference type="ARBA" id="ARBA00023242"/>
    </source>
</evidence>
<keyword evidence="4 7" id="KW-0238">DNA-binding</keyword>
<feature type="DNA-binding region" description="HMG box" evidence="7">
    <location>
        <begin position="828"/>
        <end position="896"/>
    </location>
</feature>
<dbReference type="GO" id="GO:0005634">
    <property type="term" value="C:nucleus"/>
    <property type="evidence" value="ECO:0007669"/>
    <property type="project" value="UniProtKB-UniRule"/>
</dbReference>
<feature type="region of interest" description="Disordered" evidence="8">
    <location>
        <begin position="1453"/>
        <end position="1477"/>
    </location>
</feature>
<feature type="region of interest" description="Disordered" evidence="8">
    <location>
        <begin position="975"/>
        <end position="1005"/>
    </location>
</feature>
<dbReference type="SMART" id="SM00398">
    <property type="entry name" value="HMG"/>
    <property type="match status" value="1"/>
</dbReference>
<dbReference type="FunFam" id="1.10.30.10:FF:000010">
    <property type="entry name" value="Capicua transcriptional repressor b"/>
    <property type="match status" value="1"/>
</dbReference>
<keyword evidence="3" id="KW-0805">Transcription regulation</keyword>
<feature type="compositionally biased region" description="Polar residues" evidence="8">
    <location>
        <begin position="1464"/>
        <end position="1475"/>
    </location>
</feature>
<dbReference type="InterPro" id="IPR058607">
    <property type="entry name" value="HMG-box_Cic-like"/>
</dbReference>
<evidence type="ECO:0000313" key="10">
    <source>
        <dbReference type="EMBL" id="KAL3290368.1"/>
    </source>
</evidence>
<feature type="region of interest" description="Disordered" evidence="8">
    <location>
        <begin position="1288"/>
        <end position="1313"/>
    </location>
</feature>
<evidence type="ECO:0000256" key="8">
    <source>
        <dbReference type="SAM" id="MobiDB-lite"/>
    </source>
</evidence>
<sequence length="1609" mass="177908">MSNMDMCVRKLPKKRKFDPSELEENNVQNLGIPVSVVQSVITIPQATAVDYSCPSRLNEDITFQANKTNIVDLSEWCDHRVLAKQGDWYYPGVIRNANGSNITVALDSKDERIVHYNNVLDRECYDVIGDASPSINQITLGARVCVRHNQSMFVEGVVCKIIDPQPPKFLVAKLGEQQCYITVKRSELRLLRPPWYDELENLEESADVISTAQQQPEYYPRTTSPSQLHTPVSVSTPVSTNRNYEDFNESEDELRKEDIIFPSEGNDKLSGSSKRSSMHSRGSSSSSITPRSQPTTPRSQAATPHKYKKGDIVSNPNGIRKKFNGKQWRRLCSKDGTCNKESQRRGYCSRHLSLKGSSLRSSSSYPRSNSKGDGEDTSRDSETSPNSSERRMTGRFDQEETDVANMLVSLGSSRSATPVFSPNGQGNSPHHIQSPITVGSRQNVFMPISSHSHTLQKRTSPVPPGFNTSYHQPVIRPELVRPVQGTTSVIRVSPNPRQWTTNATEQHNVILQHALTNVTSQSVEMEPLQQPAVQNTVYRVAPQTIDRNILILKNEESDSKEMRSLPRQVIQSDHLQTTPTIRVAANHINAISGGHTTNSGLLQTNSIATNLLPTQLVPVLPAASQSVVKRVSTATVQHTPSPPIIIKPEQVSPNVNNHKDHIVQHIATQAQQHLSLQVQQHVRIPIQQQMSPSTPSLNQNRLLMAQPKVSTPNNNNSHVSQSAFVIPWHTIVPILTSTTGPISPPSSELSPPLSAPPVPLTRAGLDINDDEPEIDALPVTIEEDDDVFEPETTDSVDTTAGNKRRSQSLSALPNTSKDGNSTKTKDRIRRPMNAFMIFSKRHRALVHQRHPNQDNRTVSKILGEWWYALAPERKKKYHELASEVKEAHFKAHPEWKWCNKDRRKSSTGSGRGKLNSSGDLGEVGELLTSPRALHSPPGTLEIHRTVLQEQDNAGDASDDDQMVICEDTGPEIDLKCKEKVTDSDSESHSDNEAAENRTYSQQPFSPITSTGCADVTCRPKPIKARLSSTDCPKYSPVAVSNTLSLHYQSPVNPTGVSSFQPTGGAFQKMPISPKIVKLEKADANADIDCWSGLNYKSDLANNITISKAVEGVSVSQWNTVSSAQTCANMSKMNNNPTLILKPQVKPSSIIHVSDTPNSQFQSQPVVAIFNSSTIGTRPTGLCLTNDPDRSQPVVMVSSSASDQPVQYVMMQNSYAISMADSGVRSLSIPTLQLLPKGAPTQSVIVSQSQNKIINTTLPDFPTSQNHQICTTNAFPNSAGVMVRIDTKDPQSVESDLKSPLCDIPQSPRNSDSSALLEENKEFKLAPTPAQLGKAPLQRRQSLATFSSANQNQGSVENSPNQICSVEQQQIPQEQLHIQQQSMDCPLISPSQKKSFFKRNIEDGMDRVLEQVNFQKKFSSLPQFKPEDCQSPSSITAQSPGIFYKKSRSLLNSNRLSVEEESEPETPQSVPKSASSAKPMIIGNQFFGPDFNIDNVRELTDMSEGNSPRTPRTPGTSRESDRGHRKILEQRRQLVLQLFKEHNTLFPSTQATSTFQAQHLDIFPNKMSLQLKIREVRQKMMAHNNPTPHSANSQSSPLTPVEPIRVTSSS</sequence>
<feature type="compositionally biased region" description="Low complexity" evidence="8">
    <location>
        <begin position="355"/>
        <end position="369"/>
    </location>
</feature>
<dbReference type="EMBL" id="JABFTP020000186">
    <property type="protein sequence ID" value="KAL3290368.1"/>
    <property type="molecule type" value="Genomic_DNA"/>
</dbReference>
<keyword evidence="2" id="KW-0597">Phosphoprotein</keyword>
<feature type="region of interest" description="Disordered" evidence="8">
    <location>
        <begin position="1500"/>
        <end position="1524"/>
    </location>
</feature>
<feature type="compositionally biased region" description="Basic and acidic residues" evidence="8">
    <location>
        <begin position="370"/>
        <end position="398"/>
    </location>
</feature>
<feature type="region of interest" description="Disordered" evidence="8">
    <location>
        <begin position="900"/>
        <end position="922"/>
    </location>
</feature>
<dbReference type="Pfam" id="PF25981">
    <property type="entry name" value="HTH_Cic_C"/>
    <property type="match status" value="1"/>
</dbReference>
<accession>A0ABD2PH89</accession>
<feature type="compositionally biased region" description="Polar residues" evidence="8">
    <location>
        <begin position="1502"/>
        <end position="1516"/>
    </location>
</feature>
<feature type="region of interest" description="Disordered" evidence="8">
    <location>
        <begin position="1582"/>
        <end position="1609"/>
    </location>
</feature>
<feature type="domain" description="HMG box" evidence="9">
    <location>
        <begin position="828"/>
        <end position="896"/>
    </location>
</feature>
<dbReference type="CDD" id="cd21990">
    <property type="entry name" value="HMG-box_CIC-like"/>
    <property type="match status" value="1"/>
</dbReference>
<evidence type="ECO:0000259" key="9">
    <source>
        <dbReference type="PROSITE" id="PS50118"/>
    </source>
</evidence>
<dbReference type="InterPro" id="IPR058606">
    <property type="entry name" value="HTH_Cic_C"/>
</dbReference>
<dbReference type="InterPro" id="IPR036910">
    <property type="entry name" value="HMG_box_dom_sf"/>
</dbReference>
<evidence type="ECO:0000256" key="1">
    <source>
        <dbReference type="ARBA" id="ARBA00022491"/>
    </source>
</evidence>
<evidence type="ECO:0000256" key="7">
    <source>
        <dbReference type="PROSITE-ProRule" id="PRU00267"/>
    </source>
</evidence>
<dbReference type="GO" id="GO:0003677">
    <property type="term" value="F:DNA binding"/>
    <property type="evidence" value="ECO:0007669"/>
    <property type="project" value="UniProtKB-UniRule"/>
</dbReference>
<dbReference type="InterPro" id="IPR032147">
    <property type="entry name" value="Cic_dom"/>
</dbReference>
<dbReference type="Proteomes" id="UP001516400">
    <property type="component" value="Unassembled WGS sequence"/>
</dbReference>
<evidence type="ECO:0000313" key="11">
    <source>
        <dbReference type="Proteomes" id="UP001516400"/>
    </source>
</evidence>
<keyword evidence="11" id="KW-1185">Reference proteome</keyword>
<keyword evidence="1" id="KW-0678">Repressor</keyword>
<dbReference type="PANTHER" id="PTHR13059">
    <property type="entry name" value="HMG-BOX TRANSCRIPTION FACTOR BBX"/>
    <property type="match status" value="1"/>
</dbReference>
<comment type="caution">
    <text evidence="10">The sequence shown here is derived from an EMBL/GenBank/DDBJ whole genome shotgun (WGS) entry which is preliminary data.</text>
</comment>
<evidence type="ECO:0000256" key="3">
    <source>
        <dbReference type="ARBA" id="ARBA00023015"/>
    </source>
</evidence>
<feature type="compositionally biased region" description="Basic and acidic residues" evidence="8">
    <location>
        <begin position="975"/>
        <end position="995"/>
    </location>
</feature>
<feature type="region of interest" description="Disordered" evidence="8">
    <location>
        <begin position="355"/>
        <end position="401"/>
    </location>
</feature>
<evidence type="ECO:0000256" key="4">
    <source>
        <dbReference type="ARBA" id="ARBA00023125"/>
    </source>
</evidence>
<dbReference type="PANTHER" id="PTHR13059:SF13">
    <property type="entry name" value="PROTEIN CAPICUA HOMOLOG"/>
    <property type="match status" value="1"/>
</dbReference>
<dbReference type="Gene3D" id="1.10.30.10">
    <property type="entry name" value="High mobility group box domain"/>
    <property type="match status" value="1"/>
</dbReference>
<dbReference type="Pfam" id="PF16090">
    <property type="entry name" value="DUF4819"/>
    <property type="match status" value="1"/>
</dbReference>
<organism evidence="10 11">
    <name type="scientific">Cryptolaemus montrouzieri</name>
    <dbReference type="NCBI Taxonomy" id="559131"/>
    <lineage>
        <taxon>Eukaryota</taxon>
        <taxon>Metazoa</taxon>
        <taxon>Ecdysozoa</taxon>
        <taxon>Arthropoda</taxon>
        <taxon>Hexapoda</taxon>
        <taxon>Insecta</taxon>
        <taxon>Pterygota</taxon>
        <taxon>Neoptera</taxon>
        <taxon>Endopterygota</taxon>
        <taxon>Coleoptera</taxon>
        <taxon>Polyphaga</taxon>
        <taxon>Cucujiformia</taxon>
        <taxon>Coccinelloidea</taxon>
        <taxon>Coccinellidae</taxon>
        <taxon>Scymninae</taxon>
        <taxon>Scymnini</taxon>
        <taxon>Cryptolaemus</taxon>
    </lineage>
</organism>
<dbReference type="SUPFAM" id="SSF47095">
    <property type="entry name" value="HMG-box"/>
    <property type="match status" value="1"/>
</dbReference>
<dbReference type="PROSITE" id="PS50118">
    <property type="entry name" value="HMG_BOX_2"/>
    <property type="match status" value="1"/>
</dbReference>
<feature type="compositionally biased region" description="Polar residues" evidence="8">
    <location>
        <begin position="212"/>
        <end position="242"/>
    </location>
</feature>
<feature type="compositionally biased region" description="Low complexity" evidence="8">
    <location>
        <begin position="270"/>
        <end position="299"/>
    </location>
</feature>
<dbReference type="InterPro" id="IPR052412">
    <property type="entry name" value="CC-Dev_Transcription_Reg"/>
</dbReference>
<dbReference type="InterPro" id="IPR009071">
    <property type="entry name" value="HMG_box_dom"/>
</dbReference>
<feature type="compositionally biased region" description="Acidic residues" evidence="8">
    <location>
        <begin position="781"/>
        <end position="794"/>
    </location>
</feature>
<feature type="region of interest" description="Disordered" evidence="8">
    <location>
        <begin position="212"/>
        <end position="322"/>
    </location>
</feature>
<name>A0ABD2PH89_9CUCU</name>
<keyword evidence="5" id="KW-0804">Transcription</keyword>
<feature type="region of interest" description="Disordered" evidence="8">
    <location>
        <begin position="780"/>
        <end position="829"/>
    </location>
</feature>
<feature type="compositionally biased region" description="Polar residues" evidence="8">
    <location>
        <begin position="795"/>
        <end position="822"/>
    </location>
</feature>
<dbReference type="Pfam" id="PF00505">
    <property type="entry name" value="HMG_box"/>
    <property type="match status" value="1"/>
</dbReference>
<feature type="compositionally biased region" description="Polar residues" evidence="8">
    <location>
        <begin position="1583"/>
        <end position="1597"/>
    </location>
</feature>
<evidence type="ECO:0000256" key="2">
    <source>
        <dbReference type="ARBA" id="ARBA00022553"/>
    </source>
</evidence>
<gene>
    <name evidence="10" type="ORF">HHI36_023710</name>
</gene>
<keyword evidence="6 7" id="KW-0539">Nucleus</keyword>